<reference evidence="2 3" key="1">
    <citation type="journal article" date="2016" name="Mol. Biol. Evol.">
        <title>Comparative Genomics of Early-Diverging Mushroom-Forming Fungi Provides Insights into the Origins of Lignocellulose Decay Capabilities.</title>
        <authorList>
            <person name="Nagy L.G."/>
            <person name="Riley R."/>
            <person name="Tritt A."/>
            <person name="Adam C."/>
            <person name="Daum C."/>
            <person name="Floudas D."/>
            <person name="Sun H."/>
            <person name="Yadav J.S."/>
            <person name="Pangilinan J."/>
            <person name="Larsson K.H."/>
            <person name="Matsuura K."/>
            <person name="Barry K."/>
            <person name="Labutti K."/>
            <person name="Kuo R."/>
            <person name="Ohm R.A."/>
            <person name="Bhattacharya S.S."/>
            <person name="Shirouzu T."/>
            <person name="Yoshinaga Y."/>
            <person name="Martin F.M."/>
            <person name="Grigoriev I.V."/>
            <person name="Hibbett D.S."/>
        </authorList>
    </citation>
    <scope>NUCLEOTIDE SEQUENCE [LARGE SCALE GENOMIC DNA]</scope>
    <source>
        <strain evidence="2 3">HHB12733</strain>
    </source>
</reference>
<evidence type="ECO:0000313" key="2">
    <source>
        <dbReference type="EMBL" id="KZT53989.1"/>
    </source>
</evidence>
<accession>A0A165E2V1</accession>
<evidence type="ECO:0000256" key="1">
    <source>
        <dbReference type="SAM" id="MobiDB-lite"/>
    </source>
</evidence>
<evidence type="ECO:0000313" key="3">
    <source>
        <dbReference type="Proteomes" id="UP000076842"/>
    </source>
</evidence>
<sequence>MNGRGRQGGQGKEDDGRRATGERKGARDAHGSGRLALARGRGRDGREGRQATDGRNAGLAPYTALLPAACHARTHPGGGACRPLRAQKLRVLPSSFLHAAAYAGKGTDALHSDPALSEKTCPLESRARHPAHGCVPGPCQPCAPQTWSPRPPGPNPPQPSPALRNLNLAMQTGRVPGGRSHLSAQYSIDPGLSGGSCTRPGPEPGQTPAPSRARRLAISNLCSWSWSWSCPGPGPCSLRGRGARVGNAAPGSVSSVIGHCLIDDRNTPSGGPPGPPLAQSHLQYLAETSTQGREGMRCRELRNALVQDMLLDMQRFTSDFDGLSCASALLRFCTSGSTGAGSAGLPTVLSTNQPACGHPTSQHTPAPTATATATATTANEMKLRGAKSPPPPVHRNGAGNVFRLHLTPAPRPSVPTAHHPP</sequence>
<organism evidence="2 3">
    <name type="scientific">Calocera cornea HHB12733</name>
    <dbReference type="NCBI Taxonomy" id="1353952"/>
    <lineage>
        <taxon>Eukaryota</taxon>
        <taxon>Fungi</taxon>
        <taxon>Dikarya</taxon>
        <taxon>Basidiomycota</taxon>
        <taxon>Agaricomycotina</taxon>
        <taxon>Dacrymycetes</taxon>
        <taxon>Dacrymycetales</taxon>
        <taxon>Dacrymycetaceae</taxon>
        <taxon>Calocera</taxon>
    </lineage>
</organism>
<keyword evidence="3" id="KW-1185">Reference proteome</keyword>
<feature type="region of interest" description="Disordered" evidence="1">
    <location>
        <begin position="172"/>
        <end position="212"/>
    </location>
</feature>
<name>A0A165E2V1_9BASI</name>
<dbReference type="AlphaFoldDB" id="A0A165E2V1"/>
<dbReference type="EMBL" id="KV424024">
    <property type="protein sequence ID" value="KZT53989.1"/>
    <property type="molecule type" value="Genomic_DNA"/>
</dbReference>
<feature type="region of interest" description="Disordered" evidence="1">
    <location>
        <begin position="1"/>
        <end position="56"/>
    </location>
</feature>
<feature type="compositionally biased region" description="Basic and acidic residues" evidence="1">
    <location>
        <begin position="11"/>
        <end position="31"/>
    </location>
</feature>
<dbReference type="InParanoid" id="A0A165E2V1"/>
<dbReference type="Proteomes" id="UP000076842">
    <property type="component" value="Unassembled WGS sequence"/>
</dbReference>
<feature type="compositionally biased region" description="Gly residues" evidence="1">
    <location>
        <begin position="1"/>
        <end position="10"/>
    </location>
</feature>
<gene>
    <name evidence="2" type="ORF">CALCODRAFT_30923</name>
</gene>
<feature type="compositionally biased region" description="Basic and acidic residues" evidence="1">
    <location>
        <begin position="41"/>
        <end position="52"/>
    </location>
</feature>
<protein>
    <submittedName>
        <fullName evidence="2">Uncharacterized protein</fullName>
    </submittedName>
</protein>
<proteinExistence type="predicted"/>